<keyword evidence="10" id="KW-0347">Helicase</keyword>
<dbReference type="InterPro" id="IPR024193">
    <property type="entry name" value="Ku80"/>
</dbReference>
<evidence type="ECO:0000259" key="19">
    <source>
        <dbReference type="SMART" id="SM00559"/>
    </source>
</evidence>
<dbReference type="HOGENOM" id="CLU_010975_1_1_1"/>
<gene>
    <name evidence="20" type="ORF">HYDPIDRAFT_118081</name>
</gene>
<feature type="region of interest" description="Disordered" evidence="18">
    <location>
        <begin position="312"/>
        <end position="353"/>
    </location>
</feature>
<evidence type="ECO:0000256" key="8">
    <source>
        <dbReference type="ARBA" id="ARBA00022763"/>
    </source>
</evidence>
<keyword evidence="14" id="KW-0233">DNA recombination</keyword>
<dbReference type="Pfam" id="PF08785">
    <property type="entry name" value="Ku_PK_bind"/>
    <property type="match status" value="1"/>
</dbReference>
<feature type="domain" description="Ku" evidence="19">
    <location>
        <begin position="349"/>
        <end position="484"/>
    </location>
</feature>
<keyword evidence="12" id="KW-0779">Telomere</keyword>
<evidence type="ECO:0000256" key="11">
    <source>
        <dbReference type="ARBA" id="ARBA00022840"/>
    </source>
</evidence>
<evidence type="ECO:0000256" key="4">
    <source>
        <dbReference type="ARBA" id="ARBA00012551"/>
    </source>
</evidence>
<dbReference type="EC" id="3.6.4.12" evidence="4"/>
<keyword evidence="7" id="KW-0547">Nucleotide-binding</keyword>
<dbReference type="Gene3D" id="1.25.40.240">
    <property type="entry name" value="Ku, C-terminal domain"/>
    <property type="match status" value="1"/>
</dbReference>
<evidence type="ECO:0000256" key="15">
    <source>
        <dbReference type="ARBA" id="ARBA00023204"/>
    </source>
</evidence>
<keyword evidence="21" id="KW-1185">Reference proteome</keyword>
<dbReference type="Gene3D" id="2.40.290.10">
    <property type="match status" value="1"/>
</dbReference>
<dbReference type="InterPro" id="IPR016194">
    <property type="entry name" value="SPOC-like_C_dom_sf"/>
</dbReference>
<keyword evidence="6" id="KW-0158">Chromosome</keyword>
<dbReference type="SUPFAM" id="SSF101420">
    <property type="entry name" value="C-terminal domain of Ku80"/>
    <property type="match status" value="1"/>
</dbReference>
<dbReference type="GO" id="GO:0006303">
    <property type="term" value="P:double-strand break repair via nonhomologous end joining"/>
    <property type="evidence" value="ECO:0007669"/>
    <property type="project" value="InterPro"/>
</dbReference>
<sequence length="837" mass="93321">MPAERAGYTVTMFLVDVSPSMGAMRTVELPDGPNGEERSVEMTHLEWSLQFVKLKIQEMIFNGRKTDQCGVLIFGSEETDNIINEKSGGYEHVSEYIPIGQPNSGTLAKLDELRASETAGDPVDALIVGIETQDIYLEKKRTWTRKVVIVTDGESPIEIEDWEATVKKMAGLNIALTVVGVDFDDDELPYHEENKSTFKRTNEAFYAKLTSSLPDGLGLLGTLSYALLSLSHPHIKETKSALLQTTIRLGDVKTREAEAIEIGVKVAKCTSLARAGGWKRFAGRDGSGDVEDEEKVTFKELKRRTEYFIDRSSDGDASAEGKGKGKATQDTSMDLNEERDEDDESDAHQERVEKEQLVRGFKYGSTYVPCPDGQFEKLNTKKGIDICGFFQKKNFNRSYPMSELSYIYGSPSSAPDQLAFSSIVQAMYEKGVLAIARMVLRDGADPKMGVLSPVVWEKVDVLLWVQMPFADDVRHYTFPSLSTLISRSGERIAKHPYLPTEEQLEAMDKFVDAMDLMGAGEKDEDGSRIPWFDPRLSYNPCIHRTKQALFHAAVVPDIASHPLPPPNPELTKYFEPPRRVLKRARDALEECKDIFKVKEVPKRAPKARKDGHVYARDDDEDMILLDQKGPARKHPNTLAAASTSRALLSPSRAAGKKKAATSDDSETETEEEEEELLIPAKKPKGSVEPGLPTPTASPEPEIDPQRAPGRIIGNTYPLRDFRQNLSQGDVVTKAVEDLGVVVREIVGRPFASRRKDEMVECLQALREVCLKEDEIDAWNAILKELKEECLTYSRNNEFWSELQKLGRSISLISSPEAKKLGGLSDISESAAEVFMQQ</sequence>
<dbReference type="FunFam" id="1.10.1600.10:FF:000002">
    <property type="entry name" value="X-ray repair cross-complementing protein 5"/>
    <property type="match status" value="1"/>
</dbReference>
<dbReference type="SMART" id="SM00559">
    <property type="entry name" value="Ku78"/>
    <property type="match status" value="1"/>
</dbReference>
<dbReference type="SUPFAM" id="SSF100939">
    <property type="entry name" value="SPOC domain-like"/>
    <property type="match status" value="1"/>
</dbReference>
<dbReference type="PANTHER" id="PTHR12604">
    <property type="entry name" value="KU AUTOANTIGEN DNA HELICASE"/>
    <property type="match status" value="1"/>
</dbReference>
<evidence type="ECO:0000256" key="12">
    <source>
        <dbReference type="ARBA" id="ARBA00022895"/>
    </source>
</evidence>
<dbReference type="PANTHER" id="PTHR12604:SF4">
    <property type="entry name" value="X-RAY REPAIR CROSS-COMPLEMENTING PROTEIN 5"/>
    <property type="match status" value="1"/>
</dbReference>
<evidence type="ECO:0000256" key="9">
    <source>
        <dbReference type="ARBA" id="ARBA00022801"/>
    </source>
</evidence>
<dbReference type="GO" id="GO:0003690">
    <property type="term" value="F:double-stranded DNA binding"/>
    <property type="evidence" value="ECO:0007669"/>
    <property type="project" value="TreeGrafter"/>
</dbReference>
<protein>
    <recommendedName>
        <fullName evidence="5">ATP-dependent DNA helicase II subunit 2</fullName>
        <ecNumber evidence="4">3.6.4.12</ecNumber>
    </recommendedName>
    <alternativeName>
        <fullName evidence="17">ATP-dependent DNA helicase II subunit Ku80</fullName>
    </alternativeName>
</protein>
<dbReference type="EMBL" id="KN839880">
    <property type="protein sequence ID" value="KIJ59827.1"/>
    <property type="molecule type" value="Genomic_DNA"/>
</dbReference>
<dbReference type="GO" id="GO:0042162">
    <property type="term" value="F:telomeric DNA binding"/>
    <property type="evidence" value="ECO:0007669"/>
    <property type="project" value="InterPro"/>
</dbReference>
<dbReference type="InterPro" id="IPR036494">
    <property type="entry name" value="Ku_C_sf"/>
</dbReference>
<dbReference type="GO" id="GO:0005524">
    <property type="term" value="F:ATP binding"/>
    <property type="evidence" value="ECO:0007669"/>
    <property type="project" value="UniProtKB-KW"/>
</dbReference>
<evidence type="ECO:0000256" key="14">
    <source>
        <dbReference type="ARBA" id="ARBA00023172"/>
    </source>
</evidence>
<dbReference type="InterPro" id="IPR005161">
    <property type="entry name" value="Ku_N"/>
</dbReference>
<comment type="similarity">
    <text evidence="3">Belongs to the ku80 family.</text>
</comment>
<dbReference type="OrthoDB" id="30826at2759"/>
<proteinExistence type="inferred from homology"/>
<dbReference type="Pfam" id="PF02735">
    <property type="entry name" value="Ku"/>
    <property type="match status" value="1"/>
</dbReference>
<dbReference type="Gene3D" id="1.10.1600.10">
    <property type="match status" value="1"/>
</dbReference>
<reference evidence="20 21" key="1">
    <citation type="submission" date="2014-04" db="EMBL/GenBank/DDBJ databases">
        <title>Evolutionary Origins and Diversification of the Mycorrhizal Mutualists.</title>
        <authorList>
            <consortium name="DOE Joint Genome Institute"/>
            <consortium name="Mycorrhizal Genomics Consortium"/>
            <person name="Kohler A."/>
            <person name="Kuo A."/>
            <person name="Nagy L.G."/>
            <person name="Floudas D."/>
            <person name="Copeland A."/>
            <person name="Barry K.W."/>
            <person name="Cichocki N."/>
            <person name="Veneault-Fourrey C."/>
            <person name="LaButti K."/>
            <person name="Lindquist E.A."/>
            <person name="Lipzen A."/>
            <person name="Lundell T."/>
            <person name="Morin E."/>
            <person name="Murat C."/>
            <person name="Riley R."/>
            <person name="Ohm R."/>
            <person name="Sun H."/>
            <person name="Tunlid A."/>
            <person name="Henrissat B."/>
            <person name="Grigoriev I.V."/>
            <person name="Hibbett D.S."/>
            <person name="Martin F."/>
        </authorList>
    </citation>
    <scope>NUCLEOTIDE SEQUENCE [LARGE SCALE GENOMIC DNA]</scope>
    <source>
        <strain evidence="20 21">MD-312</strain>
    </source>
</reference>
<dbReference type="SUPFAM" id="SSF53300">
    <property type="entry name" value="vWA-like"/>
    <property type="match status" value="1"/>
</dbReference>
<organism evidence="20 21">
    <name type="scientific">Hydnomerulius pinastri MD-312</name>
    <dbReference type="NCBI Taxonomy" id="994086"/>
    <lineage>
        <taxon>Eukaryota</taxon>
        <taxon>Fungi</taxon>
        <taxon>Dikarya</taxon>
        <taxon>Basidiomycota</taxon>
        <taxon>Agaricomycotina</taxon>
        <taxon>Agaricomycetes</taxon>
        <taxon>Agaricomycetidae</taxon>
        <taxon>Boletales</taxon>
        <taxon>Boletales incertae sedis</taxon>
        <taxon>Leucogyrophana</taxon>
    </lineage>
</organism>
<dbReference type="Proteomes" id="UP000053820">
    <property type="component" value="Unassembled WGS sequence"/>
</dbReference>
<feature type="region of interest" description="Disordered" evidence="18">
    <location>
        <begin position="629"/>
        <end position="708"/>
    </location>
</feature>
<keyword evidence="15" id="KW-0234">DNA repair</keyword>
<dbReference type="InterPro" id="IPR036465">
    <property type="entry name" value="vWFA_dom_sf"/>
</dbReference>
<evidence type="ECO:0000256" key="18">
    <source>
        <dbReference type="SAM" id="MobiDB-lite"/>
    </source>
</evidence>
<keyword evidence="9" id="KW-0378">Hydrolase</keyword>
<feature type="compositionally biased region" description="Low complexity" evidence="18">
    <location>
        <begin position="637"/>
        <end position="653"/>
    </location>
</feature>
<dbReference type="InterPro" id="IPR006164">
    <property type="entry name" value="DNA_bd_Ku70/Ku80"/>
</dbReference>
<feature type="compositionally biased region" description="Acidic residues" evidence="18">
    <location>
        <begin position="335"/>
        <end position="345"/>
    </location>
</feature>
<dbReference type="GO" id="GO:0043564">
    <property type="term" value="C:Ku70:Ku80 complex"/>
    <property type="evidence" value="ECO:0007669"/>
    <property type="project" value="InterPro"/>
</dbReference>
<dbReference type="Pfam" id="PF03731">
    <property type="entry name" value="Ku_N"/>
    <property type="match status" value="1"/>
</dbReference>
<dbReference type="GO" id="GO:0006310">
    <property type="term" value="P:DNA recombination"/>
    <property type="evidence" value="ECO:0007669"/>
    <property type="project" value="UniProtKB-KW"/>
</dbReference>
<feature type="compositionally biased region" description="Acidic residues" evidence="18">
    <location>
        <begin position="663"/>
        <end position="676"/>
    </location>
</feature>
<dbReference type="GO" id="GO:0003678">
    <property type="term" value="F:DNA helicase activity"/>
    <property type="evidence" value="ECO:0007669"/>
    <property type="project" value="UniProtKB-EC"/>
</dbReference>
<evidence type="ECO:0000256" key="13">
    <source>
        <dbReference type="ARBA" id="ARBA00023125"/>
    </source>
</evidence>
<evidence type="ECO:0000256" key="10">
    <source>
        <dbReference type="ARBA" id="ARBA00022806"/>
    </source>
</evidence>
<accession>A0A0C9W9X6</accession>
<dbReference type="GO" id="GO:0016787">
    <property type="term" value="F:hydrolase activity"/>
    <property type="evidence" value="ECO:0007669"/>
    <property type="project" value="UniProtKB-KW"/>
</dbReference>
<dbReference type="GO" id="GO:0000723">
    <property type="term" value="P:telomere maintenance"/>
    <property type="evidence" value="ECO:0007669"/>
    <property type="project" value="InterPro"/>
</dbReference>
<evidence type="ECO:0000256" key="2">
    <source>
        <dbReference type="ARBA" id="ARBA00004574"/>
    </source>
</evidence>
<evidence type="ECO:0000256" key="7">
    <source>
        <dbReference type="ARBA" id="ARBA00022741"/>
    </source>
</evidence>
<keyword evidence="13" id="KW-0238">DNA-binding</keyword>
<keyword evidence="8" id="KW-0227">DNA damage</keyword>
<feature type="compositionally biased region" description="Basic and acidic residues" evidence="18">
    <location>
        <begin position="312"/>
        <end position="323"/>
    </location>
</feature>
<evidence type="ECO:0000313" key="21">
    <source>
        <dbReference type="Proteomes" id="UP000053820"/>
    </source>
</evidence>
<evidence type="ECO:0000256" key="16">
    <source>
        <dbReference type="ARBA" id="ARBA00023242"/>
    </source>
</evidence>
<dbReference type="GO" id="GO:0003684">
    <property type="term" value="F:damaged DNA binding"/>
    <property type="evidence" value="ECO:0007669"/>
    <property type="project" value="InterPro"/>
</dbReference>
<dbReference type="InterPro" id="IPR014893">
    <property type="entry name" value="Ku_PK_bind"/>
</dbReference>
<dbReference type="AlphaFoldDB" id="A0A0C9W9X6"/>
<evidence type="ECO:0000256" key="3">
    <source>
        <dbReference type="ARBA" id="ARBA00007726"/>
    </source>
</evidence>
<dbReference type="Gene3D" id="3.40.50.410">
    <property type="entry name" value="von Willebrand factor, type A domain"/>
    <property type="match status" value="1"/>
</dbReference>
<dbReference type="GO" id="GO:0000781">
    <property type="term" value="C:chromosome, telomeric region"/>
    <property type="evidence" value="ECO:0007669"/>
    <property type="project" value="UniProtKB-SubCell"/>
</dbReference>
<evidence type="ECO:0000256" key="5">
    <source>
        <dbReference type="ARBA" id="ARBA00021792"/>
    </source>
</evidence>
<comment type="subcellular location">
    <subcellularLocation>
        <location evidence="2">Chromosome</location>
        <location evidence="2">Telomere</location>
    </subcellularLocation>
    <subcellularLocation>
        <location evidence="1">Nucleus</location>
    </subcellularLocation>
</comment>
<evidence type="ECO:0000313" key="20">
    <source>
        <dbReference type="EMBL" id="KIJ59827.1"/>
    </source>
</evidence>
<keyword evidence="16" id="KW-0539">Nucleus</keyword>
<evidence type="ECO:0000256" key="17">
    <source>
        <dbReference type="ARBA" id="ARBA00031847"/>
    </source>
</evidence>
<evidence type="ECO:0000256" key="6">
    <source>
        <dbReference type="ARBA" id="ARBA00022454"/>
    </source>
</evidence>
<keyword evidence="11" id="KW-0067">ATP-binding</keyword>
<name>A0A0C9W9X6_9AGAM</name>
<dbReference type="CDD" id="cd00873">
    <property type="entry name" value="KU80"/>
    <property type="match status" value="1"/>
</dbReference>
<evidence type="ECO:0000256" key="1">
    <source>
        <dbReference type="ARBA" id="ARBA00004123"/>
    </source>
</evidence>